<keyword evidence="7" id="KW-1185">Reference proteome</keyword>
<protein>
    <submittedName>
        <fullName evidence="8">Solute carrier family 2, facilitated glucose transporter member 8</fullName>
    </submittedName>
</protein>
<feature type="transmembrane region" description="Helical" evidence="6">
    <location>
        <begin position="394"/>
        <end position="417"/>
    </location>
</feature>
<keyword evidence="2 6" id="KW-0812">Transmembrane</keyword>
<feature type="region of interest" description="Disordered" evidence="5">
    <location>
        <begin position="1"/>
        <end position="34"/>
    </location>
</feature>
<feature type="transmembrane region" description="Helical" evidence="6">
    <location>
        <begin position="126"/>
        <end position="145"/>
    </location>
</feature>
<dbReference type="InterPro" id="IPR005829">
    <property type="entry name" value="Sugar_transporter_CS"/>
</dbReference>
<dbReference type="PROSITE" id="PS00216">
    <property type="entry name" value="SUGAR_TRANSPORT_1"/>
    <property type="match status" value="1"/>
</dbReference>
<name>A0AB39ZD57_DROSZ</name>
<accession>A0AB39ZD57</accession>
<keyword evidence="8" id="KW-0762">Sugar transport</keyword>
<evidence type="ECO:0000313" key="7">
    <source>
        <dbReference type="Proteomes" id="UP001652628"/>
    </source>
</evidence>
<feature type="transmembrane region" description="Helical" evidence="6">
    <location>
        <begin position="308"/>
        <end position="330"/>
    </location>
</feature>
<dbReference type="Proteomes" id="UP001652628">
    <property type="component" value="Chromosome 3"/>
</dbReference>
<dbReference type="GO" id="GO:0022857">
    <property type="term" value="F:transmembrane transporter activity"/>
    <property type="evidence" value="ECO:0007669"/>
    <property type="project" value="InterPro"/>
</dbReference>
<evidence type="ECO:0000256" key="5">
    <source>
        <dbReference type="SAM" id="MobiDB-lite"/>
    </source>
</evidence>
<reference evidence="8" key="1">
    <citation type="submission" date="2025-08" db="UniProtKB">
        <authorList>
            <consortium name="RefSeq"/>
        </authorList>
    </citation>
    <scope>IDENTIFICATION</scope>
</reference>
<feature type="transmembrane region" description="Helical" evidence="6">
    <location>
        <begin position="459"/>
        <end position="481"/>
    </location>
</feature>
<dbReference type="InterPro" id="IPR005828">
    <property type="entry name" value="MFS_sugar_transport-like"/>
</dbReference>
<sequence length="503" mass="55088">MQTDRPSPDDGFHVVPIHSDSDHHNHSDSDLHIHSNSDHQRERILLNAQTSACCNRDLRNQPQANAVGAAALIFLSGGIHIAWSIGFDSVFVELEVTNHVRICWFIAAILGALLGGFFSRWFPYKVLMEFCSLLTITGGIVMAVNGLDLDALLAGRYLNGLANGLAIAPTLAMAGELSVFYKRGTTTSAAEQWPVMIGFFVQIVCSKGWDIQSDFTEEQFQGVISAVLGTIALILAFLLSIESPVDLLEQGDEQGAIGALSRLQIPRAVTAETYDQVRDHRTYLEHHKSLGWCHALPALVRLTVLRCLYALSLSMMVAFTLAWTGTAVYGDSSGPYVLFGFLRLMGSFLSAFAMDSLGRKIPLLLGLVISGGLSFGLASKFTGSSLLTLSDSRMALWLLLVYQLFAGLGFAPSSSYLSEAFPRRLKRPCIAVSYIMEMLVQLLICQVDLSAIGSDSSYVALYFFSLGCLLLAGFLFCVWYMPETKDTTLLQAQFKFQEFVIPA</sequence>
<comment type="subcellular location">
    <subcellularLocation>
        <location evidence="1">Membrane</location>
        <topology evidence="1">Multi-pass membrane protein</topology>
    </subcellularLocation>
</comment>
<keyword evidence="8" id="KW-0813">Transport</keyword>
<dbReference type="Gene3D" id="1.20.1250.20">
    <property type="entry name" value="MFS general substrate transporter like domains"/>
    <property type="match status" value="1"/>
</dbReference>
<feature type="transmembrane region" description="Helical" evidence="6">
    <location>
        <begin position="221"/>
        <end position="241"/>
    </location>
</feature>
<evidence type="ECO:0000256" key="4">
    <source>
        <dbReference type="ARBA" id="ARBA00023136"/>
    </source>
</evidence>
<evidence type="ECO:0000313" key="8">
    <source>
        <dbReference type="RefSeq" id="XP_016933525.4"/>
    </source>
</evidence>
<feature type="transmembrane region" description="Helical" evidence="6">
    <location>
        <begin position="361"/>
        <end position="382"/>
    </location>
</feature>
<feature type="compositionally biased region" description="Basic and acidic residues" evidence="5">
    <location>
        <begin position="19"/>
        <end position="34"/>
    </location>
</feature>
<evidence type="ECO:0000256" key="3">
    <source>
        <dbReference type="ARBA" id="ARBA00022989"/>
    </source>
</evidence>
<dbReference type="PANTHER" id="PTHR23529:SF2">
    <property type="entry name" value="GH19118P-RELATED"/>
    <property type="match status" value="1"/>
</dbReference>
<dbReference type="InterPro" id="IPR036259">
    <property type="entry name" value="MFS_trans_sf"/>
</dbReference>
<gene>
    <name evidence="8" type="primary">LOC108012616</name>
</gene>
<dbReference type="GO" id="GO:0016020">
    <property type="term" value="C:membrane"/>
    <property type="evidence" value="ECO:0007669"/>
    <property type="project" value="UniProtKB-SubCell"/>
</dbReference>
<feature type="transmembrane region" description="Helical" evidence="6">
    <location>
        <begin position="99"/>
        <end position="119"/>
    </location>
</feature>
<feature type="transmembrane region" description="Helical" evidence="6">
    <location>
        <begin position="336"/>
        <end position="354"/>
    </location>
</feature>
<evidence type="ECO:0000256" key="1">
    <source>
        <dbReference type="ARBA" id="ARBA00004141"/>
    </source>
</evidence>
<dbReference type="AlphaFoldDB" id="A0AB39ZD57"/>
<dbReference type="Pfam" id="PF00083">
    <property type="entry name" value="Sugar_tr"/>
    <property type="match status" value="1"/>
</dbReference>
<feature type="compositionally biased region" description="Basic and acidic residues" evidence="5">
    <location>
        <begin position="1"/>
        <end position="12"/>
    </location>
</feature>
<organism evidence="7 8">
    <name type="scientific">Drosophila suzukii</name>
    <name type="common">Spotted-wing drosophila fruit fly</name>
    <dbReference type="NCBI Taxonomy" id="28584"/>
    <lineage>
        <taxon>Eukaryota</taxon>
        <taxon>Metazoa</taxon>
        <taxon>Ecdysozoa</taxon>
        <taxon>Arthropoda</taxon>
        <taxon>Hexapoda</taxon>
        <taxon>Insecta</taxon>
        <taxon>Pterygota</taxon>
        <taxon>Neoptera</taxon>
        <taxon>Endopterygota</taxon>
        <taxon>Diptera</taxon>
        <taxon>Brachycera</taxon>
        <taxon>Muscomorpha</taxon>
        <taxon>Ephydroidea</taxon>
        <taxon>Drosophilidae</taxon>
        <taxon>Drosophila</taxon>
        <taxon>Sophophora</taxon>
    </lineage>
</organism>
<proteinExistence type="predicted"/>
<keyword evidence="4 6" id="KW-0472">Membrane</keyword>
<keyword evidence="3 6" id="KW-1133">Transmembrane helix</keyword>
<dbReference type="PANTHER" id="PTHR23529">
    <property type="entry name" value="GH19118P-RELATED"/>
    <property type="match status" value="1"/>
</dbReference>
<feature type="transmembrane region" description="Helical" evidence="6">
    <location>
        <begin position="429"/>
        <end position="453"/>
    </location>
</feature>
<dbReference type="RefSeq" id="XP_016933525.4">
    <property type="nucleotide sequence ID" value="XM_017078036.4"/>
</dbReference>
<evidence type="ECO:0000256" key="2">
    <source>
        <dbReference type="ARBA" id="ARBA00022692"/>
    </source>
</evidence>
<feature type="transmembrane region" description="Helical" evidence="6">
    <location>
        <begin position="66"/>
        <end position="87"/>
    </location>
</feature>
<dbReference type="GeneID" id="108012616"/>
<dbReference type="SUPFAM" id="SSF103473">
    <property type="entry name" value="MFS general substrate transporter"/>
    <property type="match status" value="1"/>
</dbReference>
<evidence type="ECO:0000256" key="6">
    <source>
        <dbReference type="SAM" id="Phobius"/>
    </source>
</evidence>